<gene>
    <name evidence="1" type="ORF">CQA01_30100</name>
</gene>
<proteinExistence type="predicted"/>
<dbReference type="AlphaFoldDB" id="A0A512CE61"/>
<dbReference type="EMBL" id="BJYV01000015">
    <property type="protein sequence ID" value="GEO22476.1"/>
    <property type="molecule type" value="Genomic_DNA"/>
</dbReference>
<evidence type="ECO:0000313" key="1">
    <source>
        <dbReference type="EMBL" id="GEO22476.1"/>
    </source>
</evidence>
<protein>
    <submittedName>
        <fullName evidence="1">Uncharacterized protein</fullName>
    </submittedName>
</protein>
<name>A0A512CE61_9BACT</name>
<comment type="caution">
    <text evidence="1">The sequence shown here is derived from an EMBL/GenBank/DDBJ whole genome shotgun (WGS) entry which is preliminary data.</text>
</comment>
<reference evidence="1 2" key="1">
    <citation type="submission" date="2019-07" db="EMBL/GenBank/DDBJ databases">
        <title>Whole genome shotgun sequence of Cyclobacterium qasimii NBRC 106168.</title>
        <authorList>
            <person name="Hosoyama A."/>
            <person name="Uohara A."/>
            <person name="Ohji S."/>
            <person name="Ichikawa N."/>
        </authorList>
    </citation>
    <scope>NUCLEOTIDE SEQUENCE [LARGE SCALE GENOMIC DNA]</scope>
    <source>
        <strain evidence="1 2">NBRC 106168</strain>
    </source>
</reference>
<keyword evidence="2" id="KW-1185">Reference proteome</keyword>
<accession>A0A512CE61</accession>
<evidence type="ECO:0000313" key="2">
    <source>
        <dbReference type="Proteomes" id="UP000321301"/>
    </source>
</evidence>
<dbReference type="Proteomes" id="UP000321301">
    <property type="component" value="Unassembled WGS sequence"/>
</dbReference>
<organism evidence="1 2">
    <name type="scientific">Cyclobacterium qasimii</name>
    <dbReference type="NCBI Taxonomy" id="1350429"/>
    <lineage>
        <taxon>Bacteria</taxon>
        <taxon>Pseudomonadati</taxon>
        <taxon>Bacteroidota</taxon>
        <taxon>Cytophagia</taxon>
        <taxon>Cytophagales</taxon>
        <taxon>Cyclobacteriaceae</taxon>
        <taxon>Cyclobacterium</taxon>
    </lineage>
</organism>
<sequence length="67" mass="7821">MKPFYQVIKWLLFILGSNTIGCLILNENCLNSIFLGIISYIFEEMAFDVNFILLNLEKENLINESLF</sequence>